<feature type="compositionally biased region" description="Basic and acidic residues" evidence="1">
    <location>
        <begin position="90"/>
        <end position="102"/>
    </location>
</feature>
<accession>A0A1E1WMK2</accession>
<feature type="chain" id="PRO_5009115466" evidence="2">
    <location>
        <begin position="22"/>
        <end position="175"/>
    </location>
</feature>
<proteinExistence type="predicted"/>
<evidence type="ECO:0000256" key="1">
    <source>
        <dbReference type="SAM" id="MobiDB-lite"/>
    </source>
</evidence>
<feature type="signal peptide" evidence="2">
    <location>
        <begin position="1"/>
        <end position="21"/>
    </location>
</feature>
<protein>
    <submittedName>
        <fullName evidence="3">Uncharacterized protein</fullName>
    </submittedName>
</protein>
<reference evidence="3" key="1">
    <citation type="submission" date="2015-09" db="EMBL/GenBank/DDBJ databases">
        <title>De novo assembly of Pectinophora gossypiella (Pink Bollworm) gut transcriptome.</title>
        <authorList>
            <person name="Tassone E.E."/>
        </authorList>
    </citation>
    <scope>NUCLEOTIDE SEQUENCE</scope>
</reference>
<sequence length="175" mass="20448">MHSSVSLWTFSMLLILPEYRCQLGVGLFESLLGTNQQELSPFNQNINLQPYNKPNRRPMNNLNPDTRVTLEEQKEKLEDILAKLQEMNKLKEEQRQKEKGTTTERNVNNRPNINNNNNQGMTSPRPVVQSTKSPDVSNRWKKVKTKKFMFQAQPVVPGDQVSNYNMDEFVYYIEK</sequence>
<keyword evidence="2" id="KW-0732">Signal</keyword>
<gene>
    <name evidence="3" type="ORF">g.2640</name>
</gene>
<feature type="compositionally biased region" description="Low complexity" evidence="1">
    <location>
        <begin position="106"/>
        <end position="118"/>
    </location>
</feature>
<dbReference type="EMBL" id="GDQN01002832">
    <property type="protein sequence ID" value="JAT88222.1"/>
    <property type="molecule type" value="Transcribed_RNA"/>
</dbReference>
<organism evidence="3">
    <name type="scientific">Pectinophora gossypiella</name>
    <name type="common">Cotton pink bollworm</name>
    <name type="synonym">Depressaria gossypiella</name>
    <dbReference type="NCBI Taxonomy" id="13191"/>
    <lineage>
        <taxon>Eukaryota</taxon>
        <taxon>Metazoa</taxon>
        <taxon>Ecdysozoa</taxon>
        <taxon>Arthropoda</taxon>
        <taxon>Hexapoda</taxon>
        <taxon>Insecta</taxon>
        <taxon>Pterygota</taxon>
        <taxon>Neoptera</taxon>
        <taxon>Endopterygota</taxon>
        <taxon>Lepidoptera</taxon>
        <taxon>Glossata</taxon>
        <taxon>Ditrysia</taxon>
        <taxon>Gelechioidea</taxon>
        <taxon>Gelechiidae</taxon>
        <taxon>Apatetrinae</taxon>
        <taxon>Pectinophora</taxon>
    </lineage>
</organism>
<evidence type="ECO:0000256" key="2">
    <source>
        <dbReference type="SAM" id="SignalP"/>
    </source>
</evidence>
<evidence type="ECO:0000313" key="3">
    <source>
        <dbReference type="EMBL" id="JAT88222.1"/>
    </source>
</evidence>
<name>A0A1E1WMK2_PECGO</name>
<dbReference type="AlphaFoldDB" id="A0A1E1WMK2"/>
<feature type="region of interest" description="Disordered" evidence="1">
    <location>
        <begin position="90"/>
        <end position="138"/>
    </location>
</feature>